<keyword evidence="1" id="KW-0812">Transmembrane</keyword>
<feature type="transmembrane region" description="Helical" evidence="1">
    <location>
        <begin position="25"/>
        <end position="46"/>
    </location>
</feature>
<evidence type="ECO:0000313" key="3">
    <source>
        <dbReference type="Proteomes" id="UP000326198"/>
    </source>
</evidence>
<keyword evidence="1" id="KW-0472">Membrane</keyword>
<keyword evidence="1" id="KW-1133">Transmembrane helix</keyword>
<dbReference type="AlphaFoldDB" id="A0A5N7BI02"/>
<sequence>MSCLRPVAGTLAGTLSGTLAPGRLLNWKGLISILYLLFHLVGLFPASGKNVGLYLRYAATWHIRRVNSDTRHEPTPQGRLCGL</sequence>
<proteinExistence type="predicted"/>
<accession>A0A5N7BI02</accession>
<dbReference type="EMBL" id="ML736173">
    <property type="protein sequence ID" value="KAE8381217.1"/>
    <property type="molecule type" value="Genomic_DNA"/>
</dbReference>
<protein>
    <submittedName>
        <fullName evidence="2">Uncharacterized protein</fullName>
    </submittedName>
</protein>
<keyword evidence="3" id="KW-1185">Reference proteome</keyword>
<dbReference type="Proteomes" id="UP000326198">
    <property type="component" value="Unassembled WGS sequence"/>
</dbReference>
<reference evidence="2 3" key="1">
    <citation type="submission" date="2019-04" db="EMBL/GenBank/DDBJ databases">
        <title>Friends and foes A comparative genomics studyof 23 Aspergillus species from section Flavi.</title>
        <authorList>
            <consortium name="DOE Joint Genome Institute"/>
            <person name="Kjaerbolling I."/>
            <person name="Vesth T."/>
            <person name="Frisvad J.C."/>
            <person name="Nybo J.L."/>
            <person name="Theobald S."/>
            <person name="Kildgaard S."/>
            <person name="Isbrandt T."/>
            <person name="Kuo A."/>
            <person name="Sato A."/>
            <person name="Lyhne E.K."/>
            <person name="Kogle M.E."/>
            <person name="Wiebenga A."/>
            <person name="Kun R.S."/>
            <person name="Lubbers R.J."/>
            <person name="Makela M.R."/>
            <person name="Barry K."/>
            <person name="Chovatia M."/>
            <person name="Clum A."/>
            <person name="Daum C."/>
            <person name="Haridas S."/>
            <person name="He G."/>
            <person name="LaButti K."/>
            <person name="Lipzen A."/>
            <person name="Mondo S."/>
            <person name="Riley R."/>
            <person name="Salamov A."/>
            <person name="Simmons B.A."/>
            <person name="Magnuson J.K."/>
            <person name="Henrissat B."/>
            <person name="Mortensen U.H."/>
            <person name="Larsen T.O."/>
            <person name="Devries R.P."/>
            <person name="Grigoriev I.V."/>
            <person name="Machida M."/>
            <person name="Baker S.E."/>
            <person name="Andersen M.R."/>
        </authorList>
    </citation>
    <scope>NUCLEOTIDE SEQUENCE [LARGE SCALE GENOMIC DNA]</scope>
    <source>
        <strain evidence="2 3">IBT 29228</strain>
    </source>
</reference>
<name>A0A5N7BI02_9EURO</name>
<organism evidence="2 3">
    <name type="scientific">Aspergillus bertholletiae</name>
    <dbReference type="NCBI Taxonomy" id="1226010"/>
    <lineage>
        <taxon>Eukaryota</taxon>
        <taxon>Fungi</taxon>
        <taxon>Dikarya</taxon>
        <taxon>Ascomycota</taxon>
        <taxon>Pezizomycotina</taxon>
        <taxon>Eurotiomycetes</taxon>
        <taxon>Eurotiomycetidae</taxon>
        <taxon>Eurotiales</taxon>
        <taxon>Aspergillaceae</taxon>
        <taxon>Aspergillus</taxon>
        <taxon>Aspergillus subgen. Circumdati</taxon>
    </lineage>
</organism>
<evidence type="ECO:0000256" key="1">
    <source>
        <dbReference type="SAM" id="Phobius"/>
    </source>
</evidence>
<gene>
    <name evidence="2" type="ORF">BDV26DRAFT_101720</name>
</gene>
<evidence type="ECO:0000313" key="2">
    <source>
        <dbReference type="EMBL" id="KAE8381217.1"/>
    </source>
</evidence>